<dbReference type="InterPro" id="IPR029063">
    <property type="entry name" value="SAM-dependent_MTases_sf"/>
</dbReference>
<evidence type="ECO:0000313" key="2">
    <source>
        <dbReference type="Proteomes" id="UP000824142"/>
    </source>
</evidence>
<reference evidence="1" key="1">
    <citation type="submission" date="2020-10" db="EMBL/GenBank/DDBJ databases">
        <authorList>
            <person name="Gilroy R."/>
        </authorList>
    </citation>
    <scope>NUCLEOTIDE SEQUENCE</scope>
    <source>
        <strain evidence="1">CHK136-897</strain>
    </source>
</reference>
<accession>A0A9D1MRE9</accession>
<sequence length="286" mass="33044">MKNFSQRLDINKAKSEYIKISDSYTLHNFLLTFSHYSPAYIVTNEDIRWVSGLTKSFGHSVLTVAGSGDQPIFYALNGAKDIDTFDISFCSKTAMDIKTAAIKKLPRTEYIKMLFDMYDSTKISGIPSVSKIFEHIPQDSKFFVKEMDEMPIFSNGLPPKDYKYILPTEDEYIKMRSNVPTQFNFIWVDLSNLHKHLTKKYDVINLSNILEYMNIQQANDIIASLRNHVQKNGYIIAQTCSCDADIKQEIFYEAANRFKKWAKVGYIKKDYKKPNSDIVAIIQKVR</sequence>
<dbReference type="AlphaFoldDB" id="A0A9D1MRE9"/>
<organism evidence="1 2">
    <name type="scientific">Candidatus Enterousia avicola</name>
    <dbReference type="NCBI Taxonomy" id="2840787"/>
    <lineage>
        <taxon>Bacteria</taxon>
        <taxon>Pseudomonadati</taxon>
        <taxon>Pseudomonadota</taxon>
        <taxon>Alphaproteobacteria</taxon>
        <taxon>Candidatus Enterousia</taxon>
    </lineage>
</organism>
<reference evidence="1" key="2">
    <citation type="journal article" date="2021" name="PeerJ">
        <title>Extensive microbial diversity within the chicken gut microbiome revealed by metagenomics and culture.</title>
        <authorList>
            <person name="Gilroy R."/>
            <person name="Ravi A."/>
            <person name="Getino M."/>
            <person name="Pursley I."/>
            <person name="Horton D.L."/>
            <person name="Alikhan N.F."/>
            <person name="Baker D."/>
            <person name="Gharbi K."/>
            <person name="Hall N."/>
            <person name="Watson M."/>
            <person name="Adriaenssens E.M."/>
            <person name="Foster-Nyarko E."/>
            <person name="Jarju S."/>
            <person name="Secka A."/>
            <person name="Antonio M."/>
            <person name="Oren A."/>
            <person name="Chaudhuri R.R."/>
            <person name="La Ragione R."/>
            <person name="Hildebrand F."/>
            <person name="Pallen M.J."/>
        </authorList>
    </citation>
    <scope>NUCLEOTIDE SEQUENCE</scope>
    <source>
        <strain evidence="1">CHK136-897</strain>
    </source>
</reference>
<dbReference type="Pfam" id="PF11899">
    <property type="entry name" value="DUF3419"/>
    <property type="match status" value="1"/>
</dbReference>
<name>A0A9D1MRE9_9PROT</name>
<dbReference type="Gene3D" id="3.40.50.150">
    <property type="entry name" value="Vaccinia Virus protein VP39"/>
    <property type="match status" value="1"/>
</dbReference>
<proteinExistence type="predicted"/>
<protein>
    <submittedName>
        <fullName evidence="1">DUF3419 family protein</fullName>
    </submittedName>
</protein>
<dbReference type="SUPFAM" id="SSF53335">
    <property type="entry name" value="S-adenosyl-L-methionine-dependent methyltransferases"/>
    <property type="match status" value="1"/>
</dbReference>
<gene>
    <name evidence="1" type="ORF">IAC63_00520</name>
</gene>
<dbReference type="InterPro" id="IPR021829">
    <property type="entry name" value="DUF3419"/>
</dbReference>
<dbReference type="Proteomes" id="UP000824142">
    <property type="component" value="Unassembled WGS sequence"/>
</dbReference>
<dbReference type="EMBL" id="DVNO01000003">
    <property type="protein sequence ID" value="HIU65111.1"/>
    <property type="molecule type" value="Genomic_DNA"/>
</dbReference>
<evidence type="ECO:0000313" key="1">
    <source>
        <dbReference type="EMBL" id="HIU65111.1"/>
    </source>
</evidence>
<comment type="caution">
    <text evidence="1">The sequence shown here is derived from an EMBL/GenBank/DDBJ whole genome shotgun (WGS) entry which is preliminary data.</text>
</comment>